<reference evidence="1 2" key="1">
    <citation type="submission" date="2024-06" db="EMBL/GenBank/DDBJ databases">
        <title>Thioclava kandeliae sp. nov. from a rhizosphere soil sample of Kandelia candel in a mangrove.</title>
        <authorList>
            <person name="Mu T."/>
        </authorList>
    </citation>
    <scope>NUCLEOTIDE SEQUENCE [LARGE SCALE GENOMIC DNA]</scope>
    <source>
        <strain evidence="1 2">CPCC 100088</strain>
    </source>
</reference>
<protein>
    <submittedName>
        <fullName evidence="1">Uncharacterized protein</fullName>
    </submittedName>
</protein>
<proteinExistence type="predicted"/>
<dbReference type="EMBL" id="JAYWLC010000036">
    <property type="protein sequence ID" value="MER5173910.1"/>
    <property type="molecule type" value="Genomic_DNA"/>
</dbReference>
<name>A0ABV1SLX9_9RHOB</name>
<dbReference type="RefSeq" id="WP_350939207.1">
    <property type="nucleotide sequence ID" value="NZ_JAYWLC010000036.1"/>
</dbReference>
<accession>A0ABV1SLX9</accession>
<gene>
    <name evidence="1" type="ORF">VSX56_19325</name>
</gene>
<dbReference type="Proteomes" id="UP001438953">
    <property type="component" value="Unassembled WGS sequence"/>
</dbReference>
<evidence type="ECO:0000313" key="1">
    <source>
        <dbReference type="EMBL" id="MER5173910.1"/>
    </source>
</evidence>
<comment type="caution">
    <text evidence="1">The sequence shown here is derived from an EMBL/GenBank/DDBJ whole genome shotgun (WGS) entry which is preliminary data.</text>
</comment>
<evidence type="ECO:0000313" key="2">
    <source>
        <dbReference type="Proteomes" id="UP001438953"/>
    </source>
</evidence>
<keyword evidence="2" id="KW-1185">Reference proteome</keyword>
<sequence length="85" mass="9573">MSTSEDFFQKVERTEVIATKRPVSGAMETSQADAESMLSDAARVRDKKRIRTDASFKVLQAEELKKRSEKTARLKAARLARDAAR</sequence>
<organism evidence="1 2">
    <name type="scientific">Thioclava kandeliae</name>
    <dbReference type="NCBI Taxonomy" id="3070818"/>
    <lineage>
        <taxon>Bacteria</taxon>
        <taxon>Pseudomonadati</taxon>
        <taxon>Pseudomonadota</taxon>
        <taxon>Alphaproteobacteria</taxon>
        <taxon>Rhodobacterales</taxon>
        <taxon>Paracoccaceae</taxon>
        <taxon>Thioclava</taxon>
    </lineage>
</organism>